<dbReference type="RefSeq" id="XP_005102321.1">
    <property type="nucleotide sequence ID" value="XM_005102264.3"/>
</dbReference>
<feature type="domain" description="C2H2-type" evidence="9">
    <location>
        <begin position="451"/>
        <end position="478"/>
    </location>
</feature>
<evidence type="ECO:0000256" key="8">
    <source>
        <dbReference type="SAM" id="MobiDB-lite"/>
    </source>
</evidence>
<name>A0ABM0JV91_APLCA</name>
<dbReference type="SMART" id="SM00355">
    <property type="entry name" value="ZnF_C2H2"/>
    <property type="match status" value="14"/>
</dbReference>
<evidence type="ECO:0000256" key="6">
    <source>
        <dbReference type="ARBA" id="ARBA00023242"/>
    </source>
</evidence>
<dbReference type="GeneID" id="101857422"/>
<keyword evidence="6" id="KW-0539">Nucleus</keyword>
<dbReference type="Pfam" id="PF13894">
    <property type="entry name" value="zf-C2H2_4"/>
    <property type="match status" value="1"/>
</dbReference>
<keyword evidence="5" id="KW-0862">Zinc</keyword>
<feature type="domain" description="C2H2-type" evidence="9">
    <location>
        <begin position="758"/>
        <end position="785"/>
    </location>
</feature>
<evidence type="ECO:0000256" key="3">
    <source>
        <dbReference type="ARBA" id="ARBA00022737"/>
    </source>
</evidence>
<gene>
    <name evidence="11" type="primary">LOC101857422</name>
</gene>
<evidence type="ECO:0000256" key="2">
    <source>
        <dbReference type="ARBA" id="ARBA00022723"/>
    </source>
</evidence>
<dbReference type="Pfam" id="PF12171">
    <property type="entry name" value="zf-C2H2_jaz"/>
    <property type="match status" value="1"/>
</dbReference>
<dbReference type="Pfam" id="PF00096">
    <property type="entry name" value="zf-C2H2"/>
    <property type="match status" value="10"/>
</dbReference>
<keyword evidence="10" id="KW-1185">Reference proteome</keyword>
<dbReference type="InterPro" id="IPR036236">
    <property type="entry name" value="Znf_C2H2_sf"/>
</dbReference>
<dbReference type="PROSITE" id="PS00028">
    <property type="entry name" value="ZINC_FINGER_C2H2_1"/>
    <property type="match status" value="13"/>
</dbReference>
<feature type="domain" description="C2H2-type" evidence="9">
    <location>
        <begin position="479"/>
        <end position="506"/>
    </location>
</feature>
<feature type="domain" description="C2H2-type" evidence="9">
    <location>
        <begin position="509"/>
        <end position="536"/>
    </location>
</feature>
<feature type="domain" description="C2H2-type" evidence="9">
    <location>
        <begin position="423"/>
        <end position="450"/>
    </location>
</feature>
<proteinExistence type="predicted"/>
<sequence>MLNADRNKSKREETTFPSGYSHIDGNTTISNSNMKVNMKKELHSCCERSCADTNIYEDVTPGLDVFPVVKTEPGPGSSRSRCSSDSTDKVNKNHVAPDIGSRSVETVVKEESGSNLVQVPCNITDDIGQTVENKFIDIVEIKEEPLFLFPEEERDQKTNAIQKRADVVKDEPQFGLLSDQNVEENDNVKQEVFERECGLMLDRSSQAGEIHLQISDVRSLVQSSNPDNGGVASSSSTSVVSADPALLKCDITNSCSADFGCCDQGGVPYDNSMQTASTHPATQHNEHYLTKQRHGVRSIGTFETDQRKVDCVSEETSSSFIHDPENSFDLYHDGEVYGKEMCSKNVNYDNNCSPKPKDCYPTIRMILALKGNVNMDRSQAQTSGVTAHQLLTATHTGQVNSVAPPVGLKFVTGRRTSTGGKPFKCEVDGLGLANRGQLKGHRKTHTGEKLYKCEVCGSMFAQSSDLKIHQKAHTGEKPYKCEVCDRQFSRKGNLKNHEKTHAHKEKKLCSCEFCGKQFALKDSLRRHLKTHTEEKPYSCEVCHKQFLKKKDLRCHERTHTGEKPYSCEICDKQFAQKGALRRHERRHTGEKHYTCDVCGSRFAENRELKVHKRIHTGEKLFMCEICGVGFSQFCSLQAHKRKHTGEKPFKCEICGGSFSQKGYLQAHQRIHSGEKPYKCEICGLGFTLNGDLKRHRRTHTGEKPYKCEICGKCFSQASSLRVHKKGHFLQMGSVSLKIHSQVSSLQAHKKKRTEETPFKCEICGGSFSQKGYLKVHQKIHSGEKPYKCEVCGLGFTLNGGLKRHRRTHTGVKPYKCEICGKWFSQASSLRVHKKNHHSQMGSDSVSLKIH</sequence>
<comment type="subcellular location">
    <subcellularLocation>
        <location evidence="1">Nucleus</location>
    </subcellularLocation>
</comment>
<feature type="domain" description="C2H2-type" evidence="9">
    <location>
        <begin position="814"/>
        <end position="841"/>
    </location>
</feature>
<reference evidence="11" key="1">
    <citation type="submission" date="2025-08" db="UniProtKB">
        <authorList>
            <consortium name="RefSeq"/>
        </authorList>
    </citation>
    <scope>IDENTIFICATION</scope>
</reference>
<feature type="region of interest" description="Disordered" evidence="8">
    <location>
        <begin position="71"/>
        <end position="96"/>
    </location>
</feature>
<feature type="domain" description="C2H2-type" evidence="9">
    <location>
        <begin position="537"/>
        <end position="564"/>
    </location>
</feature>
<feature type="domain" description="C2H2-type" evidence="9">
    <location>
        <begin position="621"/>
        <end position="648"/>
    </location>
</feature>
<feature type="region of interest" description="Disordered" evidence="8">
    <location>
        <begin position="1"/>
        <end position="28"/>
    </location>
</feature>
<organism evidence="10 11">
    <name type="scientific">Aplysia californica</name>
    <name type="common">California sea hare</name>
    <dbReference type="NCBI Taxonomy" id="6500"/>
    <lineage>
        <taxon>Eukaryota</taxon>
        <taxon>Metazoa</taxon>
        <taxon>Spiralia</taxon>
        <taxon>Lophotrochozoa</taxon>
        <taxon>Mollusca</taxon>
        <taxon>Gastropoda</taxon>
        <taxon>Heterobranchia</taxon>
        <taxon>Euthyneura</taxon>
        <taxon>Tectipleura</taxon>
        <taxon>Aplysiida</taxon>
        <taxon>Aplysioidea</taxon>
        <taxon>Aplysiidae</taxon>
        <taxon>Aplysia</taxon>
    </lineage>
</organism>
<evidence type="ECO:0000313" key="11">
    <source>
        <dbReference type="RefSeq" id="XP_005102321.1"/>
    </source>
</evidence>
<feature type="domain" description="C2H2-type" evidence="9">
    <location>
        <begin position="565"/>
        <end position="592"/>
    </location>
</feature>
<feature type="domain" description="C2H2-type" evidence="9">
    <location>
        <begin position="786"/>
        <end position="813"/>
    </location>
</feature>
<dbReference type="InterPro" id="IPR022755">
    <property type="entry name" value="Znf_C2H2_jaz"/>
</dbReference>
<feature type="compositionally biased region" description="Basic and acidic residues" evidence="8">
    <location>
        <begin position="1"/>
        <end position="14"/>
    </location>
</feature>
<evidence type="ECO:0000259" key="9">
    <source>
        <dbReference type="PROSITE" id="PS50157"/>
    </source>
</evidence>
<accession>A0ABM0JV91</accession>
<evidence type="ECO:0000256" key="4">
    <source>
        <dbReference type="ARBA" id="ARBA00022771"/>
    </source>
</evidence>
<evidence type="ECO:0000256" key="1">
    <source>
        <dbReference type="ARBA" id="ARBA00004123"/>
    </source>
</evidence>
<dbReference type="InterPro" id="IPR013087">
    <property type="entry name" value="Znf_C2H2_type"/>
</dbReference>
<dbReference type="PROSITE" id="PS50157">
    <property type="entry name" value="ZINC_FINGER_C2H2_2"/>
    <property type="match status" value="14"/>
</dbReference>
<keyword evidence="3" id="KW-0677">Repeat</keyword>
<evidence type="ECO:0000256" key="7">
    <source>
        <dbReference type="PROSITE-ProRule" id="PRU00042"/>
    </source>
</evidence>
<evidence type="ECO:0000313" key="10">
    <source>
        <dbReference type="Proteomes" id="UP000694888"/>
    </source>
</evidence>
<dbReference type="Proteomes" id="UP000694888">
    <property type="component" value="Unplaced"/>
</dbReference>
<feature type="domain" description="C2H2-type" evidence="9">
    <location>
        <begin position="649"/>
        <end position="676"/>
    </location>
</feature>
<feature type="domain" description="C2H2-type" evidence="9">
    <location>
        <begin position="677"/>
        <end position="704"/>
    </location>
</feature>
<dbReference type="Gene3D" id="3.30.160.60">
    <property type="entry name" value="Classic Zinc Finger"/>
    <property type="match status" value="14"/>
</dbReference>
<dbReference type="SUPFAM" id="SSF57667">
    <property type="entry name" value="beta-beta-alpha zinc fingers"/>
    <property type="match status" value="9"/>
</dbReference>
<feature type="domain" description="C2H2-type" evidence="9">
    <location>
        <begin position="705"/>
        <end position="727"/>
    </location>
</feature>
<dbReference type="PANTHER" id="PTHR24376">
    <property type="entry name" value="ZINC FINGER PROTEIN"/>
    <property type="match status" value="1"/>
</dbReference>
<protein>
    <submittedName>
        <fullName evidence="11">Zinc finger protein 45 isoform X1</fullName>
    </submittedName>
</protein>
<keyword evidence="4 7" id="KW-0863">Zinc-finger</keyword>
<keyword evidence="2" id="KW-0479">Metal-binding</keyword>
<feature type="domain" description="C2H2-type" evidence="9">
    <location>
        <begin position="593"/>
        <end position="620"/>
    </location>
</feature>
<evidence type="ECO:0000256" key="5">
    <source>
        <dbReference type="ARBA" id="ARBA00022833"/>
    </source>
</evidence>